<comment type="similarity">
    <text evidence="2">Belongs to the FAD-binding monooxygenase family.</text>
</comment>
<dbReference type="SUPFAM" id="SSF51905">
    <property type="entry name" value="FAD/NAD(P)-binding domain"/>
    <property type="match status" value="1"/>
</dbReference>
<reference evidence="9" key="1">
    <citation type="submission" date="2016-10" db="EMBL/GenBank/DDBJ databases">
        <authorList>
            <person name="Varghese N."/>
            <person name="Submissions S."/>
        </authorList>
    </citation>
    <scope>NUCLEOTIDE SEQUENCE [LARGE SCALE GENOMIC DNA]</scope>
    <source>
        <strain evidence="9">DSM 17875</strain>
    </source>
</reference>
<keyword evidence="5" id="KW-0521">NADP</keyword>
<dbReference type="GO" id="GO:0004499">
    <property type="term" value="F:N,N-dimethylaniline monooxygenase activity"/>
    <property type="evidence" value="ECO:0007669"/>
    <property type="project" value="InterPro"/>
</dbReference>
<keyword evidence="7" id="KW-0503">Monooxygenase</keyword>
<dbReference type="PANTHER" id="PTHR43872:SF1">
    <property type="entry name" value="MONOOXYGENASE, PUTATIVE (AFU_ORTHOLOGUE AFUA_8G02570)-RELATED"/>
    <property type="match status" value="1"/>
</dbReference>
<dbReference type="InterPro" id="IPR036188">
    <property type="entry name" value="FAD/NAD-bd_sf"/>
</dbReference>
<dbReference type="InterPro" id="IPR051820">
    <property type="entry name" value="FAD-binding_MO"/>
</dbReference>
<evidence type="ECO:0000256" key="3">
    <source>
        <dbReference type="ARBA" id="ARBA00022630"/>
    </source>
</evidence>
<dbReference type="Gene3D" id="3.50.50.60">
    <property type="entry name" value="FAD/NAD(P)-binding domain"/>
    <property type="match status" value="2"/>
</dbReference>
<keyword evidence="6" id="KW-0560">Oxidoreductase</keyword>
<evidence type="ECO:0000256" key="5">
    <source>
        <dbReference type="ARBA" id="ARBA00022857"/>
    </source>
</evidence>
<evidence type="ECO:0000256" key="7">
    <source>
        <dbReference type="ARBA" id="ARBA00023033"/>
    </source>
</evidence>
<accession>A0A1H2E9B7</accession>
<keyword evidence="9" id="KW-1185">Reference proteome</keyword>
<dbReference type="RefSeq" id="WP_090192970.1">
    <property type="nucleotide sequence ID" value="NZ_LT629785.1"/>
</dbReference>
<dbReference type="PANTHER" id="PTHR43872">
    <property type="entry name" value="MONOOXYGENASE, PUTATIVE (AFU_ORTHOLOGUE AFUA_8G02570)-RELATED"/>
    <property type="match status" value="1"/>
</dbReference>
<dbReference type="GO" id="GO:0050660">
    <property type="term" value="F:flavin adenine dinucleotide binding"/>
    <property type="evidence" value="ECO:0007669"/>
    <property type="project" value="InterPro"/>
</dbReference>
<dbReference type="Pfam" id="PF13450">
    <property type="entry name" value="NAD_binding_8"/>
    <property type="match status" value="1"/>
</dbReference>
<dbReference type="EMBL" id="LT629785">
    <property type="protein sequence ID" value="SDT91680.1"/>
    <property type="molecule type" value="Genomic_DNA"/>
</dbReference>
<evidence type="ECO:0000313" key="9">
    <source>
        <dbReference type="Proteomes" id="UP000243232"/>
    </source>
</evidence>
<dbReference type="STRING" id="364197.SAMN05216296_0540"/>
<sequence>MEHVDVLIVGAGISGIGAAVHLCKHSPQRSYLILESRAAIGGTWDLFRYPGIRSDSDMYTLGYNFKPWTQGKAIADGAAILDYLDETISEHQLRERLRLEHKVCAAAWDSTTARWTLEVQHAGKTVQFSCNFLYMCSGYYDFNEGYTPEFPGREQFAGQFVHPQHWPEGLDYRGKRVVVIGSGATAMTLVPNLAREAQEVVMLQRSPTYVVSRPAQDRLANRLRRYLPAMLAYQLIRWRNVLLQMFYFNLARLRPEKFKERLLDMLRKELGDAEVEKHFTPNYRPWQQRLCLVPDSDLFQVLRSGKARMVTGPIDSFTPEGIRLQSGEQLAADIIVSATGLKLLLLGGMQVRVDGREVDLADTFGYKGMMFSGVPNLAVAFGYTNASWTLKADLSGEYLCRLLNHMQASHKPIVTPQLDDPHMQPLPWLDFTSGYVMRARDRLPRQGTRLPWRLYQNYIKDLLLFRFSKLDDGVLRFSEPVAAPATRPAPPI</sequence>
<evidence type="ECO:0000256" key="1">
    <source>
        <dbReference type="ARBA" id="ARBA00001974"/>
    </source>
</evidence>
<dbReference type="Proteomes" id="UP000243232">
    <property type="component" value="Chromosome I"/>
</dbReference>
<protein>
    <submittedName>
        <fullName evidence="8">Predicted flavoprotein CzcO associated with the cation diffusion facilitator CzcD</fullName>
    </submittedName>
</protein>
<keyword evidence="4" id="KW-0274">FAD</keyword>
<comment type="cofactor">
    <cofactor evidence="1">
        <name>FAD</name>
        <dbReference type="ChEBI" id="CHEBI:57692"/>
    </cofactor>
</comment>
<evidence type="ECO:0000256" key="2">
    <source>
        <dbReference type="ARBA" id="ARBA00010139"/>
    </source>
</evidence>
<evidence type="ECO:0000313" key="8">
    <source>
        <dbReference type="EMBL" id="SDT91680.1"/>
    </source>
</evidence>
<evidence type="ECO:0000256" key="4">
    <source>
        <dbReference type="ARBA" id="ARBA00022827"/>
    </source>
</evidence>
<dbReference type="OrthoDB" id="312624at2"/>
<name>A0A1H2E9B7_9PSED</name>
<proteinExistence type="inferred from homology"/>
<keyword evidence="3" id="KW-0285">Flavoprotein</keyword>
<dbReference type="Pfam" id="PF00743">
    <property type="entry name" value="FMO-like"/>
    <property type="match status" value="1"/>
</dbReference>
<gene>
    <name evidence="8" type="ORF">SAMN05216296_0540</name>
</gene>
<dbReference type="InterPro" id="IPR020946">
    <property type="entry name" value="Flavin_mOase-like"/>
</dbReference>
<dbReference type="FunFam" id="3.50.50.60:FF:000228">
    <property type="entry name" value="FAD-containing monooxygenase EthA"/>
    <property type="match status" value="1"/>
</dbReference>
<dbReference type="AlphaFoldDB" id="A0A1H2E9B7"/>
<evidence type="ECO:0000256" key="6">
    <source>
        <dbReference type="ARBA" id="ARBA00023002"/>
    </source>
</evidence>
<dbReference type="PRINTS" id="PR00469">
    <property type="entry name" value="PNDRDTASEII"/>
</dbReference>
<organism evidence="8 9">
    <name type="scientific">Pseudomonas pohangensis</name>
    <dbReference type="NCBI Taxonomy" id="364197"/>
    <lineage>
        <taxon>Bacteria</taxon>
        <taxon>Pseudomonadati</taxon>
        <taxon>Pseudomonadota</taxon>
        <taxon>Gammaproteobacteria</taxon>
        <taxon>Pseudomonadales</taxon>
        <taxon>Pseudomonadaceae</taxon>
        <taxon>Pseudomonas</taxon>
    </lineage>
</organism>
<dbReference type="GO" id="GO:0050661">
    <property type="term" value="F:NADP binding"/>
    <property type="evidence" value="ECO:0007669"/>
    <property type="project" value="InterPro"/>
</dbReference>